<dbReference type="EMBL" id="CP066802">
    <property type="protein sequence ID" value="QQM67573.1"/>
    <property type="molecule type" value="Genomic_DNA"/>
</dbReference>
<proteinExistence type="predicted"/>
<dbReference type="InterPro" id="IPR050490">
    <property type="entry name" value="Bact_solute-bd_prot1"/>
</dbReference>
<keyword evidence="1" id="KW-1003">Cell membrane</keyword>
<accession>A0A7T7S1S3</accession>
<evidence type="ECO:0000256" key="5">
    <source>
        <dbReference type="ARBA" id="ARBA00023288"/>
    </source>
</evidence>
<dbReference type="PANTHER" id="PTHR43649">
    <property type="entry name" value="ARABINOSE-BINDING PROTEIN-RELATED"/>
    <property type="match status" value="1"/>
</dbReference>
<dbReference type="InterPro" id="IPR006311">
    <property type="entry name" value="TAT_signal"/>
</dbReference>
<dbReference type="InterPro" id="IPR006059">
    <property type="entry name" value="SBP"/>
</dbReference>
<protein>
    <submittedName>
        <fullName evidence="8">Extracellular solute-binding protein</fullName>
    </submittedName>
</protein>
<name>A0A7T7S1S3_9ACTO</name>
<organism evidence="8 9">
    <name type="scientific">Actinomyces weissii</name>
    <dbReference type="NCBI Taxonomy" id="675090"/>
    <lineage>
        <taxon>Bacteria</taxon>
        <taxon>Bacillati</taxon>
        <taxon>Actinomycetota</taxon>
        <taxon>Actinomycetes</taxon>
        <taxon>Actinomycetales</taxon>
        <taxon>Actinomycetaceae</taxon>
        <taxon>Actinomyces</taxon>
    </lineage>
</organism>
<evidence type="ECO:0000256" key="3">
    <source>
        <dbReference type="ARBA" id="ARBA00023136"/>
    </source>
</evidence>
<dbReference type="KEGG" id="awe:JG540_01330"/>
<feature type="chain" id="PRO_5038450540" evidence="7">
    <location>
        <begin position="27"/>
        <end position="456"/>
    </location>
</feature>
<evidence type="ECO:0000256" key="2">
    <source>
        <dbReference type="ARBA" id="ARBA00022729"/>
    </source>
</evidence>
<dbReference type="RefSeq" id="WP_200276272.1">
    <property type="nucleotide sequence ID" value="NZ_CP066802.1"/>
</dbReference>
<gene>
    <name evidence="8" type="ORF">JG540_01330</name>
</gene>
<dbReference type="AlphaFoldDB" id="A0A7T7S1S3"/>
<evidence type="ECO:0000256" key="1">
    <source>
        <dbReference type="ARBA" id="ARBA00022475"/>
    </source>
</evidence>
<feature type="region of interest" description="Disordered" evidence="6">
    <location>
        <begin position="29"/>
        <end position="48"/>
    </location>
</feature>
<dbReference type="PANTHER" id="PTHR43649:SF33">
    <property type="entry name" value="POLYGALACTURONAN_RHAMNOGALACTURONAN-BINDING PROTEIN YTCQ"/>
    <property type="match status" value="1"/>
</dbReference>
<evidence type="ECO:0000256" key="7">
    <source>
        <dbReference type="SAM" id="SignalP"/>
    </source>
</evidence>
<keyword evidence="5" id="KW-0449">Lipoprotein</keyword>
<reference evidence="8 9" key="1">
    <citation type="submission" date="2020-12" db="EMBL/GenBank/DDBJ databases">
        <authorList>
            <person name="Zhou J."/>
        </authorList>
    </citation>
    <scope>NUCLEOTIDE SEQUENCE [LARGE SCALE GENOMIC DNA]</scope>
    <source>
        <strain evidence="8 9">CCUG 61299</strain>
    </source>
</reference>
<dbReference type="PROSITE" id="PS51257">
    <property type="entry name" value="PROKAR_LIPOPROTEIN"/>
    <property type="match status" value="1"/>
</dbReference>
<keyword evidence="9" id="KW-1185">Reference proteome</keyword>
<keyword evidence="4" id="KW-0564">Palmitate</keyword>
<dbReference type="PROSITE" id="PS51318">
    <property type="entry name" value="TAT"/>
    <property type="match status" value="1"/>
</dbReference>
<evidence type="ECO:0000313" key="8">
    <source>
        <dbReference type="EMBL" id="QQM67573.1"/>
    </source>
</evidence>
<evidence type="ECO:0000256" key="4">
    <source>
        <dbReference type="ARBA" id="ARBA00023139"/>
    </source>
</evidence>
<dbReference type="SUPFAM" id="SSF53850">
    <property type="entry name" value="Periplasmic binding protein-like II"/>
    <property type="match status" value="1"/>
</dbReference>
<dbReference type="Gene3D" id="3.40.190.10">
    <property type="entry name" value="Periplasmic binding protein-like II"/>
    <property type="match status" value="1"/>
</dbReference>
<keyword evidence="3" id="KW-0472">Membrane</keyword>
<evidence type="ECO:0000313" key="9">
    <source>
        <dbReference type="Proteomes" id="UP000595895"/>
    </source>
</evidence>
<dbReference type="Proteomes" id="UP000595895">
    <property type="component" value="Chromosome"/>
</dbReference>
<dbReference type="Pfam" id="PF01547">
    <property type="entry name" value="SBP_bac_1"/>
    <property type="match status" value="1"/>
</dbReference>
<feature type="signal peptide" evidence="7">
    <location>
        <begin position="1"/>
        <end position="26"/>
    </location>
</feature>
<keyword evidence="2 7" id="KW-0732">Signal</keyword>
<evidence type="ECO:0000256" key="6">
    <source>
        <dbReference type="SAM" id="MobiDB-lite"/>
    </source>
</evidence>
<sequence length="456" mass="48194">MKTTLSVSRRQVLAGGAATASLATLAACGSGKTTPAGEATSAMSDGKDSVAEGDVVTLKYWHRLPDGEGMTKVADIVAKWNKDNPKIQVEATKFEGKAEESYSKISQAVKAGDAPDLAQVNLGHVASQYIEGNLEDVAKEIKEGGYADHFAAGLVSQCTLGEVVVGLPQDSGPLVYVYDKAAFDAIGITVPTTWDELKEAAKKAKEQGKYIMTWQGDEAGNMLPGLAAAAGGTWFSVENGDTWKVNIDSPESGKVATVIQGLIDEGLCLVLSDGRWGKEWGTKLTDGSLIGTVAAGWEPAFMLDDLGKEETQWQVAKLPKFGDKDMTGPDGGSAVCVIKGCKHKAEAVKFLDWFNTQVADLTTQGLVVAATTGKPETPEKIKKLWGGQDVYGFLAEANATMNPDFPFSPTWASTSKVMTETGGKVTTGEAKVADVFKAGQTEAVESLKKQNLKVAE</sequence>